<evidence type="ECO:0000256" key="3">
    <source>
        <dbReference type="ARBA" id="ARBA00022475"/>
    </source>
</evidence>
<feature type="transmembrane region" description="Helical" evidence="7">
    <location>
        <begin position="122"/>
        <end position="147"/>
    </location>
</feature>
<dbReference type="Pfam" id="PF21088">
    <property type="entry name" value="MS_channel_1st"/>
    <property type="match status" value="1"/>
</dbReference>
<dbReference type="OrthoDB" id="9784565at2"/>
<accession>C7LVB7</accession>
<evidence type="ECO:0000313" key="13">
    <source>
        <dbReference type="Proteomes" id="UP000002216"/>
    </source>
</evidence>
<feature type="domain" description="Mechanosensitive ion channel MscS" evidence="9">
    <location>
        <begin position="554"/>
        <end position="617"/>
    </location>
</feature>
<dbReference type="InterPro" id="IPR006685">
    <property type="entry name" value="MscS_channel_2nd"/>
</dbReference>
<feature type="domain" description="Mechanosensitive ion channel MscS C-terminal" evidence="10">
    <location>
        <begin position="625"/>
        <end position="712"/>
    </location>
</feature>
<proteinExistence type="inferred from homology"/>
<dbReference type="EMBL" id="CP001629">
    <property type="protein sequence ID" value="ACU88459.1"/>
    <property type="molecule type" value="Genomic_DNA"/>
</dbReference>
<evidence type="ECO:0000256" key="7">
    <source>
        <dbReference type="SAM" id="Phobius"/>
    </source>
</evidence>
<evidence type="ECO:0000259" key="11">
    <source>
        <dbReference type="Pfam" id="PF21088"/>
    </source>
</evidence>
<dbReference type="PANTHER" id="PTHR30460:SF0">
    <property type="entry name" value="MODERATE CONDUCTANCE MECHANOSENSITIVE CHANNEL YBIO"/>
    <property type="match status" value="1"/>
</dbReference>
<dbReference type="Pfam" id="PF21082">
    <property type="entry name" value="MS_channel_3rd"/>
    <property type="match status" value="1"/>
</dbReference>
<evidence type="ECO:0000256" key="1">
    <source>
        <dbReference type="ARBA" id="ARBA00004651"/>
    </source>
</evidence>
<dbReference type="PANTHER" id="PTHR30460">
    <property type="entry name" value="MODERATE CONDUCTANCE MECHANOSENSITIVE CHANNEL YBIO"/>
    <property type="match status" value="1"/>
</dbReference>
<dbReference type="InterPro" id="IPR010920">
    <property type="entry name" value="LSM_dom_sf"/>
</dbReference>
<keyword evidence="6 7" id="KW-0472">Membrane</keyword>
<feature type="transmembrane region" description="Helical" evidence="7">
    <location>
        <begin position="537"/>
        <end position="556"/>
    </location>
</feature>
<dbReference type="SUPFAM" id="SSF50182">
    <property type="entry name" value="Sm-like ribonucleoproteins"/>
    <property type="match status" value="1"/>
</dbReference>
<dbReference type="AlphaFoldDB" id="C7LVB7"/>
<evidence type="ECO:0000313" key="12">
    <source>
        <dbReference type="EMBL" id="ACU88459.1"/>
    </source>
</evidence>
<keyword evidence="13" id="KW-1185">Reference proteome</keyword>
<reference evidence="12 13" key="1">
    <citation type="journal article" date="2009" name="Stand. Genomic Sci.">
        <title>Complete genome sequence of Desulfomicrobium baculatum type strain (X).</title>
        <authorList>
            <person name="Copeland A."/>
            <person name="Spring S."/>
            <person name="Goker M."/>
            <person name="Schneider S."/>
            <person name="Lapidus A."/>
            <person name="Del Rio T.G."/>
            <person name="Tice H."/>
            <person name="Cheng J.F."/>
            <person name="Chen F."/>
            <person name="Nolan M."/>
            <person name="Bruce D."/>
            <person name="Goodwin L."/>
            <person name="Pitluck S."/>
            <person name="Ivanova N."/>
            <person name="Mavrommatis K."/>
            <person name="Ovchinnikova G."/>
            <person name="Pati A."/>
            <person name="Chen A."/>
            <person name="Palaniappan K."/>
            <person name="Land M."/>
            <person name="Hauser L."/>
            <person name="Chang Y.J."/>
            <person name="Jeffries C.C."/>
            <person name="Meincke L."/>
            <person name="Sims D."/>
            <person name="Brettin T."/>
            <person name="Detter J.C."/>
            <person name="Han C."/>
            <person name="Chain P."/>
            <person name="Bristow J."/>
            <person name="Eisen J.A."/>
            <person name="Markowitz V."/>
            <person name="Hugenholtz P."/>
            <person name="Kyrpides N.C."/>
            <person name="Klenk H.P."/>
            <person name="Lucas S."/>
        </authorList>
    </citation>
    <scope>NUCLEOTIDE SEQUENCE [LARGE SCALE GENOMIC DNA]</scope>
    <source>
        <strain evidence="13">DSM 4028 / VKM B-1378 / X</strain>
    </source>
</reference>
<feature type="transmembrane region" description="Helical" evidence="7">
    <location>
        <begin position="422"/>
        <end position="441"/>
    </location>
</feature>
<feature type="transmembrane region" description="Helical" evidence="7">
    <location>
        <begin position="453"/>
        <end position="470"/>
    </location>
</feature>
<evidence type="ECO:0000256" key="2">
    <source>
        <dbReference type="ARBA" id="ARBA00008017"/>
    </source>
</evidence>
<feature type="transmembrane region" description="Helical" evidence="7">
    <location>
        <begin position="168"/>
        <end position="195"/>
    </location>
</feature>
<dbReference type="InterPro" id="IPR011066">
    <property type="entry name" value="MscS_channel_C_sf"/>
</dbReference>
<keyword evidence="8" id="KW-0732">Signal</keyword>
<dbReference type="GO" id="GO:0005886">
    <property type="term" value="C:plasma membrane"/>
    <property type="evidence" value="ECO:0007669"/>
    <property type="project" value="UniProtKB-SubCell"/>
</dbReference>
<evidence type="ECO:0000256" key="6">
    <source>
        <dbReference type="ARBA" id="ARBA00023136"/>
    </source>
</evidence>
<feature type="transmembrane region" description="Helical" evidence="7">
    <location>
        <begin position="513"/>
        <end position="531"/>
    </location>
</feature>
<dbReference type="InterPro" id="IPR023408">
    <property type="entry name" value="MscS_beta-dom_sf"/>
</dbReference>
<dbReference type="PROSITE" id="PS51257">
    <property type="entry name" value="PROKAR_LIPOPROTEIN"/>
    <property type="match status" value="1"/>
</dbReference>
<dbReference type="InterPro" id="IPR049142">
    <property type="entry name" value="MS_channel_1st"/>
</dbReference>
<dbReference type="KEGG" id="dba:Dbac_0332"/>
<comment type="similarity">
    <text evidence="2">Belongs to the MscS (TC 1.A.23) family.</text>
</comment>
<evidence type="ECO:0000259" key="9">
    <source>
        <dbReference type="Pfam" id="PF00924"/>
    </source>
</evidence>
<evidence type="ECO:0000256" key="5">
    <source>
        <dbReference type="ARBA" id="ARBA00022989"/>
    </source>
</evidence>
<dbReference type="GO" id="GO:0008381">
    <property type="term" value="F:mechanosensitive monoatomic ion channel activity"/>
    <property type="evidence" value="ECO:0007669"/>
    <property type="project" value="InterPro"/>
</dbReference>
<feature type="domain" description="Mechanosensitive ion channel transmembrane helices 2/3" evidence="11">
    <location>
        <begin position="517"/>
        <end position="553"/>
    </location>
</feature>
<sequence>MPSLCFRWFLPVFLLLLSLSCGYGAEEAAVVQESHAAGRAGTLTGVNPNPSSSLPVTEQTLQGLKRIPAQNNALQMLLSSMENKSLGFISSIESLKTEALREISNSREIENRLCNNQGREHLFSVTFTLMGITIFSLFILLILRLFFDKKMKLKMCSNPVQGFGVINVFILRIILNVFSLGVYFGIFFILLLVAFPGSGPERIMGSIFFIGLTYALILQIFAKILLAPDSPEVRPVPLTDAAASSLYRWLMAMTWLAAVLGVFSMILEHVGGAAALGTILHASAGITISLLLCAMILFNRRRVVEAMPTIASTHSLQSLLVRHWHYPALAYALFLGVFWSIRALTVKESLVRLVLGIFLIPVCIGLDLWGRKLLEMASRDERVSFSLNGDADDAGAALSRTAFQPLPKKQGIKEYYPVVHKMLRVVLIVFPVFFMFKIWGVNIPMGWLFARDLLGILFVGVACLLIWEIISIRIDRHLQEELALSGANLEEMDEGGGAGGSRKATLLVLLRKFLMAVLVIMGTLMALSALGVDIAPLIAGAGVIGLAIGFGAQTLVKDILSGIFFLIDDAFRVGDYVETGSAKGTVERISLRSMRLRHPRGMIYTVPFGGLKILQNFSRDYIITKLDFRIRYDADIEKIRKVIKRVNKEIQANEELKGGMLSDIKSNGVRGMEDSAMILRVKFKTVPGRQFVTRKEVYRRIQEAFHKNGIEFAHRNVTVYLPPEVQSILAMSDGPKNAAGSAISGAAAAVLLDEEEKARIAAAAADKAKAPED</sequence>
<dbReference type="Pfam" id="PF00924">
    <property type="entry name" value="MS_channel_2nd"/>
    <property type="match status" value="1"/>
</dbReference>
<gene>
    <name evidence="12" type="ordered locus">Dbac_0332</name>
</gene>
<keyword evidence="3" id="KW-1003">Cell membrane</keyword>
<dbReference type="SUPFAM" id="SSF82861">
    <property type="entry name" value="Mechanosensitive channel protein MscS (YggB), transmembrane region"/>
    <property type="match status" value="1"/>
</dbReference>
<protein>
    <submittedName>
        <fullName evidence="12">MscS Mechanosensitive ion channel</fullName>
    </submittedName>
</protein>
<evidence type="ECO:0000256" key="8">
    <source>
        <dbReference type="SAM" id="SignalP"/>
    </source>
</evidence>
<dbReference type="STRING" id="525897.Dbac_0332"/>
<dbReference type="InterPro" id="IPR011014">
    <property type="entry name" value="MscS_channel_TM-2"/>
</dbReference>
<dbReference type="InterPro" id="IPR049278">
    <property type="entry name" value="MS_channel_C"/>
</dbReference>
<keyword evidence="5 7" id="KW-1133">Transmembrane helix</keyword>
<keyword evidence="4 7" id="KW-0812">Transmembrane</keyword>
<comment type="subcellular location">
    <subcellularLocation>
        <location evidence="1">Cell membrane</location>
        <topology evidence="1">Multi-pass membrane protein</topology>
    </subcellularLocation>
</comment>
<evidence type="ECO:0000259" key="10">
    <source>
        <dbReference type="Pfam" id="PF21082"/>
    </source>
</evidence>
<feature type="transmembrane region" description="Helical" evidence="7">
    <location>
        <begin position="246"/>
        <end position="267"/>
    </location>
</feature>
<dbReference type="Proteomes" id="UP000002216">
    <property type="component" value="Chromosome"/>
</dbReference>
<feature type="transmembrane region" description="Helical" evidence="7">
    <location>
        <begin position="207"/>
        <end position="226"/>
    </location>
</feature>
<feature type="transmembrane region" description="Helical" evidence="7">
    <location>
        <begin position="324"/>
        <end position="344"/>
    </location>
</feature>
<feature type="signal peptide" evidence="8">
    <location>
        <begin position="1"/>
        <end position="25"/>
    </location>
</feature>
<dbReference type="HOGENOM" id="CLU_013626_3_0_7"/>
<dbReference type="Gene3D" id="3.30.70.100">
    <property type="match status" value="1"/>
</dbReference>
<dbReference type="Gene3D" id="1.10.287.1260">
    <property type="match status" value="1"/>
</dbReference>
<dbReference type="Gene3D" id="2.30.30.60">
    <property type="match status" value="1"/>
</dbReference>
<name>C7LVB7_DESBD</name>
<feature type="chain" id="PRO_5002979608" evidence="8">
    <location>
        <begin position="26"/>
        <end position="773"/>
    </location>
</feature>
<dbReference type="eggNOG" id="COG0668">
    <property type="taxonomic scope" value="Bacteria"/>
</dbReference>
<organism evidence="12 13">
    <name type="scientific">Desulfomicrobium baculatum (strain DSM 4028 / VKM B-1378 / X)</name>
    <name type="common">Desulfovibrio baculatus</name>
    <dbReference type="NCBI Taxonomy" id="525897"/>
    <lineage>
        <taxon>Bacteria</taxon>
        <taxon>Pseudomonadati</taxon>
        <taxon>Thermodesulfobacteriota</taxon>
        <taxon>Desulfovibrionia</taxon>
        <taxon>Desulfovibrionales</taxon>
        <taxon>Desulfomicrobiaceae</taxon>
        <taxon>Desulfomicrobium</taxon>
    </lineage>
</organism>
<evidence type="ECO:0000256" key="4">
    <source>
        <dbReference type="ARBA" id="ARBA00022692"/>
    </source>
</evidence>
<dbReference type="InterPro" id="IPR045276">
    <property type="entry name" value="YbiO_bact"/>
</dbReference>
<dbReference type="SUPFAM" id="SSF82689">
    <property type="entry name" value="Mechanosensitive channel protein MscS (YggB), C-terminal domain"/>
    <property type="match status" value="1"/>
</dbReference>
<feature type="transmembrane region" description="Helical" evidence="7">
    <location>
        <begin position="350"/>
        <end position="369"/>
    </location>
</feature>
<feature type="transmembrane region" description="Helical" evidence="7">
    <location>
        <begin position="273"/>
        <end position="298"/>
    </location>
</feature>